<organism evidence="2 3">
    <name type="scientific">Gossypium australe</name>
    <dbReference type="NCBI Taxonomy" id="47621"/>
    <lineage>
        <taxon>Eukaryota</taxon>
        <taxon>Viridiplantae</taxon>
        <taxon>Streptophyta</taxon>
        <taxon>Embryophyta</taxon>
        <taxon>Tracheophyta</taxon>
        <taxon>Spermatophyta</taxon>
        <taxon>Magnoliopsida</taxon>
        <taxon>eudicotyledons</taxon>
        <taxon>Gunneridae</taxon>
        <taxon>Pentapetalae</taxon>
        <taxon>rosids</taxon>
        <taxon>malvids</taxon>
        <taxon>Malvales</taxon>
        <taxon>Malvaceae</taxon>
        <taxon>Malvoideae</taxon>
        <taxon>Gossypium</taxon>
    </lineage>
</organism>
<dbReference type="AlphaFoldDB" id="A0A5B6UVM8"/>
<gene>
    <name evidence="2" type="ORF">EPI10_027171</name>
</gene>
<evidence type="ECO:0000313" key="2">
    <source>
        <dbReference type="EMBL" id="KAA3460514.1"/>
    </source>
</evidence>
<dbReference type="GO" id="GO:0016301">
    <property type="term" value="F:kinase activity"/>
    <property type="evidence" value="ECO:0007669"/>
    <property type="project" value="UniProtKB-KW"/>
</dbReference>
<reference evidence="3" key="1">
    <citation type="journal article" date="2019" name="Plant Biotechnol. J.">
        <title>Genome sequencing of the Australian wild diploid species Gossypium australe highlights disease resistance and delayed gland morphogenesis.</title>
        <authorList>
            <person name="Cai Y."/>
            <person name="Cai X."/>
            <person name="Wang Q."/>
            <person name="Wang P."/>
            <person name="Zhang Y."/>
            <person name="Cai C."/>
            <person name="Xu Y."/>
            <person name="Wang K."/>
            <person name="Zhou Z."/>
            <person name="Wang C."/>
            <person name="Geng S."/>
            <person name="Li B."/>
            <person name="Dong Q."/>
            <person name="Hou Y."/>
            <person name="Wang H."/>
            <person name="Ai P."/>
            <person name="Liu Z."/>
            <person name="Yi F."/>
            <person name="Sun M."/>
            <person name="An G."/>
            <person name="Cheng J."/>
            <person name="Zhang Y."/>
            <person name="Shi Q."/>
            <person name="Xie Y."/>
            <person name="Shi X."/>
            <person name="Chang Y."/>
            <person name="Huang F."/>
            <person name="Chen Y."/>
            <person name="Hong S."/>
            <person name="Mi L."/>
            <person name="Sun Q."/>
            <person name="Zhang L."/>
            <person name="Zhou B."/>
            <person name="Peng R."/>
            <person name="Zhang X."/>
            <person name="Liu F."/>
        </authorList>
    </citation>
    <scope>NUCLEOTIDE SEQUENCE [LARGE SCALE GENOMIC DNA]</scope>
    <source>
        <strain evidence="3">cv. PA1801</strain>
    </source>
</reference>
<dbReference type="Proteomes" id="UP000325315">
    <property type="component" value="Unassembled WGS sequence"/>
</dbReference>
<feature type="region of interest" description="Disordered" evidence="1">
    <location>
        <begin position="227"/>
        <end position="250"/>
    </location>
</feature>
<evidence type="ECO:0000313" key="3">
    <source>
        <dbReference type="Proteomes" id="UP000325315"/>
    </source>
</evidence>
<keyword evidence="2" id="KW-0418">Kinase</keyword>
<dbReference type="EMBL" id="SMMG02000009">
    <property type="protein sequence ID" value="KAA3460514.1"/>
    <property type="molecule type" value="Genomic_DNA"/>
</dbReference>
<evidence type="ECO:0000256" key="1">
    <source>
        <dbReference type="SAM" id="MobiDB-lite"/>
    </source>
</evidence>
<comment type="caution">
    <text evidence="2">The sequence shown here is derived from an EMBL/GenBank/DDBJ whole genome shotgun (WGS) entry which is preliminary data.</text>
</comment>
<proteinExistence type="predicted"/>
<keyword evidence="2" id="KW-0808">Transferase</keyword>
<accession>A0A5B6UVM8</accession>
<keyword evidence="3" id="KW-1185">Reference proteome</keyword>
<sequence>MALNNYQWQVMRTMPTKAASVFNLDVVTRLSAQLEMMNKKIDSLHSLSQVHPIMQYDSNPRGVANPEYPPYGYGMENEQAHYTGKPFLATAKTKIDVGTRELILRVGDESISLQAFDSARTSSDKVEKVNLVGNQIGQLSPQETPQGYKPKPNHGPQAVQAHNSELLVESDPRQETVVSEEDGTITLQALDSARTSSNKGTNINSIDNHLVQPSLEEASRNHLAELDLRPSADKEETHKEQSLRVDKLKE</sequence>
<dbReference type="OrthoDB" id="1749050at2759"/>
<name>A0A5B6UVM8_9ROSI</name>
<feature type="region of interest" description="Disordered" evidence="1">
    <location>
        <begin position="138"/>
        <end position="158"/>
    </location>
</feature>
<protein>
    <submittedName>
        <fullName evidence="2">Protein kinase 2B, chloroplastic-like</fullName>
    </submittedName>
</protein>